<dbReference type="PANTHER" id="PTHR30606">
    <property type="entry name" value="LIPID A BIOSYNTHESIS LAUROYL ACYLTRANSFERASE"/>
    <property type="match status" value="1"/>
</dbReference>
<keyword evidence="4" id="KW-0808">Transferase</keyword>
<evidence type="ECO:0000256" key="4">
    <source>
        <dbReference type="ARBA" id="ARBA00022679"/>
    </source>
</evidence>
<sequence length="217" mass="25445">SWENLGQTIFELGILKKIFNKNNYIQTEGLHNIKEIIQNKTPTIFFSIHHSNWEICVPLLDRLGINVGAIYRHINNHYINSFVLEQRVGSLQTNISFYTPKGKQSARDILEAVKNKNSVFLLVDQKDSAGEDVILFNKTIKTQTGFLKIARKYNMPLVPMENKRLKNAKFKIIFHNPIFYNDSNTSDADMMHKIHNIVEKWILSNPTQWFWQHNRFN</sequence>
<keyword evidence="6" id="KW-0012">Acyltransferase</keyword>
<proteinExistence type="predicted"/>
<evidence type="ECO:0000256" key="1">
    <source>
        <dbReference type="ARBA" id="ARBA00004533"/>
    </source>
</evidence>
<dbReference type="InterPro" id="IPR004960">
    <property type="entry name" value="LipA_acyltrans"/>
</dbReference>
<gene>
    <name evidence="7" type="ORF">METZ01_LOCUS333529</name>
</gene>
<comment type="subcellular location">
    <subcellularLocation>
        <location evidence="1">Cell inner membrane</location>
    </subcellularLocation>
</comment>
<dbReference type="Pfam" id="PF03279">
    <property type="entry name" value="Lip_A_acyltrans"/>
    <property type="match status" value="1"/>
</dbReference>
<organism evidence="7">
    <name type="scientific">marine metagenome</name>
    <dbReference type="NCBI Taxonomy" id="408172"/>
    <lineage>
        <taxon>unclassified sequences</taxon>
        <taxon>metagenomes</taxon>
        <taxon>ecological metagenomes</taxon>
    </lineage>
</organism>
<evidence type="ECO:0000256" key="3">
    <source>
        <dbReference type="ARBA" id="ARBA00022519"/>
    </source>
</evidence>
<keyword evidence="2" id="KW-1003">Cell membrane</keyword>
<evidence type="ECO:0000256" key="5">
    <source>
        <dbReference type="ARBA" id="ARBA00023136"/>
    </source>
</evidence>
<dbReference type="PANTHER" id="PTHR30606:SF10">
    <property type="entry name" value="PHOSPHATIDYLINOSITOL MANNOSIDE ACYLTRANSFERASE"/>
    <property type="match status" value="1"/>
</dbReference>
<dbReference type="GO" id="GO:0008610">
    <property type="term" value="P:lipid biosynthetic process"/>
    <property type="evidence" value="ECO:0007669"/>
    <property type="project" value="UniProtKB-ARBA"/>
</dbReference>
<reference evidence="7" key="1">
    <citation type="submission" date="2018-05" db="EMBL/GenBank/DDBJ databases">
        <authorList>
            <person name="Lanie J.A."/>
            <person name="Ng W.-L."/>
            <person name="Kazmierczak K.M."/>
            <person name="Andrzejewski T.M."/>
            <person name="Davidsen T.M."/>
            <person name="Wayne K.J."/>
            <person name="Tettelin H."/>
            <person name="Glass J.I."/>
            <person name="Rusch D."/>
            <person name="Podicherti R."/>
            <person name="Tsui H.-C.T."/>
            <person name="Winkler M.E."/>
        </authorList>
    </citation>
    <scope>NUCLEOTIDE SEQUENCE</scope>
</reference>
<evidence type="ECO:0000313" key="7">
    <source>
        <dbReference type="EMBL" id="SVC80675.1"/>
    </source>
</evidence>
<dbReference type="GO" id="GO:0016746">
    <property type="term" value="F:acyltransferase activity"/>
    <property type="evidence" value="ECO:0007669"/>
    <property type="project" value="UniProtKB-KW"/>
</dbReference>
<evidence type="ECO:0000256" key="6">
    <source>
        <dbReference type="ARBA" id="ARBA00023315"/>
    </source>
</evidence>
<dbReference type="GO" id="GO:1901137">
    <property type="term" value="P:carbohydrate derivative biosynthetic process"/>
    <property type="evidence" value="ECO:0007669"/>
    <property type="project" value="UniProtKB-ARBA"/>
</dbReference>
<accession>A0A382Q6X3</accession>
<feature type="non-terminal residue" evidence="7">
    <location>
        <position position="1"/>
    </location>
</feature>
<keyword evidence="3" id="KW-0997">Cell inner membrane</keyword>
<evidence type="ECO:0000256" key="2">
    <source>
        <dbReference type="ARBA" id="ARBA00022475"/>
    </source>
</evidence>
<dbReference type="CDD" id="cd07984">
    <property type="entry name" value="LPLAT_LABLAT-like"/>
    <property type="match status" value="1"/>
</dbReference>
<keyword evidence="5" id="KW-0472">Membrane</keyword>
<dbReference type="GO" id="GO:0005886">
    <property type="term" value="C:plasma membrane"/>
    <property type="evidence" value="ECO:0007669"/>
    <property type="project" value="UniProtKB-SubCell"/>
</dbReference>
<dbReference type="EMBL" id="UINC01112034">
    <property type="protein sequence ID" value="SVC80675.1"/>
    <property type="molecule type" value="Genomic_DNA"/>
</dbReference>
<evidence type="ECO:0008006" key="8">
    <source>
        <dbReference type="Google" id="ProtNLM"/>
    </source>
</evidence>
<name>A0A382Q6X3_9ZZZZ</name>
<protein>
    <recommendedName>
        <fullName evidence="8">Lipid A biosynthesis lauroyl acyltransferase</fullName>
    </recommendedName>
</protein>
<dbReference type="AlphaFoldDB" id="A0A382Q6X3"/>